<evidence type="ECO:0000256" key="5">
    <source>
        <dbReference type="ARBA" id="ARBA00022619"/>
    </source>
</evidence>
<evidence type="ECO:0000256" key="8">
    <source>
        <dbReference type="NCBIfam" id="TIGR00187"/>
    </source>
</evidence>
<comment type="caution">
    <text evidence="11">The sequence shown here is derived from an EMBL/GenBank/DDBJ whole genome shotgun (WGS) entry which is preliminary data.</text>
</comment>
<dbReference type="InterPro" id="IPR001783">
    <property type="entry name" value="Lumazine-bd"/>
</dbReference>
<comment type="function">
    <text evidence="1">Catalyzes the dismutation of two molecules of 6,7-dimethyl-8-ribityllumazine, resulting in the formation of riboflavin and 5-amino-6-(D-ribitylamino)uracil.</text>
</comment>
<protein>
    <recommendedName>
        <fullName evidence="4 8">Riboflavin synthase</fullName>
        <ecNumber evidence="3 8">2.5.1.9</ecNumber>
    </recommendedName>
</protein>
<evidence type="ECO:0000313" key="12">
    <source>
        <dbReference type="Proteomes" id="UP000229342"/>
    </source>
</evidence>
<evidence type="ECO:0000256" key="1">
    <source>
        <dbReference type="ARBA" id="ARBA00002803"/>
    </source>
</evidence>
<accession>A0A2H0KA39</accession>
<feature type="repeat" description="Lumazine-binding" evidence="9">
    <location>
        <begin position="1"/>
        <end position="95"/>
    </location>
</feature>
<feature type="repeat" description="Lumazine-binding" evidence="9">
    <location>
        <begin position="96"/>
        <end position="192"/>
    </location>
</feature>
<dbReference type="InterPro" id="IPR017938">
    <property type="entry name" value="Riboflavin_synthase-like_b-brl"/>
</dbReference>
<gene>
    <name evidence="11" type="ORF">COV91_05870</name>
</gene>
<proteinExistence type="predicted"/>
<dbReference type="AlphaFoldDB" id="A0A2H0KA39"/>
<dbReference type="GO" id="GO:0004746">
    <property type="term" value="F:riboflavin synthase activity"/>
    <property type="evidence" value="ECO:0007669"/>
    <property type="project" value="UniProtKB-UniRule"/>
</dbReference>
<organism evidence="11 12">
    <name type="scientific">Candidatus Taylorbacteria bacterium CG11_big_fil_rev_8_21_14_0_20_46_11</name>
    <dbReference type="NCBI Taxonomy" id="1975025"/>
    <lineage>
        <taxon>Bacteria</taxon>
        <taxon>Candidatus Tayloriibacteriota</taxon>
    </lineage>
</organism>
<dbReference type="Proteomes" id="UP000229342">
    <property type="component" value="Unassembled WGS sequence"/>
</dbReference>
<evidence type="ECO:0000256" key="9">
    <source>
        <dbReference type="PROSITE-ProRule" id="PRU00524"/>
    </source>
</evidence>
<evidence type="ECO:0000256" key="7">
    <source>
        <dbReference type="ARBA" id="ARBA00022737"/>
    </source>
</evidence>
<dbReference type="InterPro" id="IPR026017">
    <property type="entry name" value="Lumazine-bd_dom"/>
</dbReference>
<feature type="domain" description="Lumazine-binding" evidence="10">
    <location>
        <begin position="1"/>
        <end position="95"/>
    </location>
</feature>
<dbReference type="NCBIfam" id="NF006767">
    <property type="entry name" value="PRK09289.1"/>
    <property type="match status" value="1"/>
</dbReference>
<dbReference type="FunFam" id="2.40.30.20:FF:000004">
    <property type="entry name" value="Riboflavin synthase, alpha subunit"/>
    <property type="match status" value="1"/>
</dbReference>
<dbReference type="GO" id="GO:0009231">
    <property type="term" value="P:riboflavin biosynthetic process"/>
    <property type="evidence" value="ECO:0007669"/>
    <property type="project" value="UniProtKB-KW"/>
</dbReference>
<dbReference type="PANTHER" id="PTHR21098:SF0">
    <property type="entry name" value="RIBOFLAVIN SYNTHASE"/>
    <property type="match status" value="1"/>
</dbReference>
<keyword evidence="7" id="KW-0677">Repeat</keyword>
<name>A0A2H0KA39_9BACT</name>
<dbReference type="PANTHER" id="PTHR21098">
    <property type="entry name" value="RIBOFLAVIN SYNTHASE ALPHA CHAIN"/>
    <property type="match status" value="1"/>
</dbReference>
<dbReference type="PROSITE" id="PS51177">
    <property type="entry name" value="LUMAZINE_BIND"/>
    <property type="match status" value="2"/>
</dbReference>
<comment type="pathway">
    <text evidence="2">Cofactor biosynthesis; riboflavin biosynthesis; riboflavin from 2-hydroxy-3-oxobutyl phosphate and 5-amino-6-(D-ribitylamino)uracil: step 2/2.</text>
</comment>
<evidence type="ECO:0000256" key="3">
    <source>
        <dbReference type="ARBA" id="ARBA00012827"/>
    </source>
</evidence>
<evidence type="ECO:0000313" key="11">
    <source>
        <dbReference type="EMBL" id="PIQ68095.1"/>
    </source>
</evidence>
<dbReference type="SUPFAM" id="SSF63380">
    <property type="entry name" value="Riboflavin synthase domain-like"/>
    <property type="match status" value="2"/>
</dbReference>
<dbReference type="InterPro" id="IPR023366">
    <property type="entry name" value="ATP_synth_asu-like_sf"/>
</dbReference>
<dbReference type="Pfam" id="PF00677">
    <property type="entry name" value="Lum_binding"/>
    <property type="match status" value="2"/>
</dbReference>
<evidence type="ECO:0000256" key="2">
    <source>
        <dbReference type="ARBA" id="ARBA00004887"/>
    </source>
</evidence>
<keyword evidence="6" id="KW-0808">Transferase</keyword>
<dbReference type="NCBIfam" id="TIGR00187">
    <property type="entry name" value="ribE"/>
    <property type="match status" value="1"/>
</dbReference>
<reference evidence="11 12" key="1">
    <citation type="submission" date="2017-09" db="EMBL/GenBank/DDBJ databases">
        <title>Depth-based differentiation of microbial function through sediment-hosted aquifers and enrichment of novel symbionts in the deep terrestrial subsurface.</title>
        <authorList>
            <person name="Probst A.J."/>
            <person name="Ladd B."/>
            <person name="Jarett J.K."/>
            <person name="Geller-Mcgrath D.E."/>
            <person name="Sieber C.M."/>
            <person name="Emerson J.B."/>
            <person name="Anantharaman K."/>
            <person name="Thomas B.C."/>
            <person name="Malmstrom R."/>
            <person name="Stieglmeier M."/>
            <person name="Klingl A."/>
            <person name="Woyke T."/>
            <person name="Ryan C.M."/>
            <person name="Banfield J.F."/>
        </authorList>
    </citation>
    <scope>NUCLEOTIDE SEQUENCE [LARGE SCALE GENOMIC DNA]</scope>
    <source>
        <strain evidence="11">CG11_big_fil_rev_8_21_14_0_20_46_11</strain>
    </source>
</reference>
<dbReference type="Gene3D" id="2.40.30.20">
    <property type="match status" value="2"/>
</dbReference>
<dbReference type="CDD" id="cd00402">
    <property type="entry name" value="Riboflavin_synthase_like"/>
    <property type="match status" value="1"/>
</dbReference>
<keyword evidence="5" id="KW-0686">Riboflavin biosynthesis</keyword>
<evidence type="ECO:0000259" key="10">
    <source>
        <dbReference type="PROSITE" id="PS51177"/>
    </source>
</evidence>
<sequence>MFTGIISKTALIEDTKKVRGNLQVRLSLPRSWKVKEGESISVNGICSTVKNVSKTAVNFEYMPETIRKSTVRFWKKNSAVNLERSLRADSTLDGHLVTGHVDSVARIGVIVNDGGARMFKIEVPKALISLIATKGSVALDGVSLTVVDVGDDWFAVSLIPYTLTHTTFQEREVGDKVNIEVDILAKYVTRFLSVTKGTEVSVKIKKNAKESKKTTKKRR</sequence>
<evidence type="ECO:0000256" key="4">
    <source>
        <dbReference type="ARBA" id="ARBA00013950"/>
    </source>
</evidence>
<dbReference type="PIRSF" id="PIRSF000498">
    <property type="entry name" value="Riboflavin_syn_A"/>
    <property type="match status" value="1"/>
</dbReference>
<dbReference type="EMBL" id="PCVG01000080">
    <property type="protein sequence ID" value="PIQ68095.1"/>
    <property type="molecule type" value="Genomic_DNA"/>
</dbReference>
<feature type="domain" description="Lumazine-binding" evidence="10">
    <location>
        <begin position="96"/>
        <end position="192"/>
    </location>
</feature>
<dbReference type="EC" id="2.5.1.9" evidence="3 8"/>
<evidence type="ECO:0000256" key="6">
    <source>
        <dbReference type="ARBA" id="ARBA00022679"/>
    </source>
</evidence>